<accession>A0AAV4TVN4</accession>
<sequence length="208" mass="23693">MFFIFCLLFGPAKLRNPRNGKRLQKRHGSPCFFFSFSFLTIFTPREGGCINPCINILHPSFQVRVGILPLAIWATKKRGRGPNKRSEPNSRRGQVSFYVTVAHRGHFAVTTLLSENETPLSLRDKRTPNCVPSYKFLLQKEYLLSLSLLSSFICLFIFFPSQQSAVSQSRRFFLSSLLLFSIFTQTLSPGRIIHNDGPGAQSMWVTPR</sequence>
<organism evidence="2 3">
    <name type="scientific">Caerostris darwini</name>
    <dbReference type="NCBI Taxonomy" id="1538125"/>
    <lineage>
        <taxon>Eukaryota</taxon>
        <taxon>Metazoa</taxon>
        <taxon>Ecdysozoa</taxon>
        <taxon>Arthropoda</taxon>
        <taxon>Chelicerata</taxon>
        <taxon>Arachnida</taxon>
        <taxon>Araneae</taxon>
        <taxon>Araneomorphae</taxon>
        <taxon>Entelegynae</taxon>
        <taxon>Araneoidea</taxon>
        <taxon>Araneidae</taxon>
        <taxon>Caerostris</taxon>
    </lineage>
</organism>
<evidence type="ECO:0000313" key="2">
    <source>
        <dbReference type="EMBL" id="GIY48927.1"/>
    </source>
</evidence>
<evidence type="ECO:0000256" key="1">
    <source>
        <dbReference type="SAM" id="Phobius"/>
    </source>
</evidence>
<reference evidence="2 3" key="1">
    <citation type="submission" date="2021-06" db="EMBL/GenBank/DDBJ databases">
        <title>Caerostris darwini draft genome.</title>
        <authorList>
            <person name="Kono N."/>
            <person name="Arakawa K."/>
        </authorList>
    </citation>
    <scope>NUCLEOTIDE SEQUENCE [LARGE SCALE GENOMIC DNA]</scope>
</reference>
<dbReference type="AlphaFoldDB" id="A0AAV4TVN4"/>
<evidence type="ECO:0000313" key="3">
    <source>
        <dbReference type="Proteomes" id="UP001054837"/>
    </source>
</evidence>
<name>A0AAV4TVN4_9ARAC</name>
<dbReference type="Proteomes" id="UP001054837">
    <property type="component" value="Unassembled WGS sequence"/>
</dbReference>
<keyword evidence="1" id="KW-1133">Transmembrane helix</keyword>
<comment type="caution">
    <text evidence="2">The sequence shown here is derived from an EMBL/GenBank/DDBJ whole genome shotgun (WGS) entry which is preliminary data.</text>
</comment>
<keyword evidence="3" id="KW-1185">Reference proteome</keyword>
<feature type="transmembrane region" description="Helical" evidence="1">
    <location>
        <begin position="142"/>
        <end position="160"/>
    </location>
</feature>
<protein>
    <submittedName>
        <fullName evidence="2">Uncharacterized protein</fullName>
    </submittedName>
</protein>
<keyword evidence="1" id="KW-0812">Transmembrane</keyword>
<gene>
    <name evidence="2" type="ORF">CDAR_109361</name>
</gene>
<proteinExistence type="predicted"/>
<dbReference type="EMBL" id="BPLQ01010169">
    <property type="protein sequence ID" value="GIY48927.1"/>
    <property type="molecule type" value="Genomic_DNA"/>
</dbReference>
<keyword evidence="1" id="KW-0472">Membrane</keyword>
<feature type="transmembrane region" description="Helical" evidence="1">
    <location>
        <begin position="172"/>
        <end position="193"/>
    </location>
</feature>